<dbReference type="NCBIfam" id="TIGR04123">
    <property type="entry name" value="P_estr_lig_assc"/>
    <property type="match status" value="1"/>
</dbReference>
<keyword evidence="3" id="KW-1185">Reference proteome</keyword>
<dbReference type="GO" id="GO:0016874">
    <property type="term" value="F:ligase activity"/>
    <property type="evidence" value="ECO:0007669"/>
    <property type="project" value="UniProtKB-KW"/>
</dbReference>
<dbReference type="AlphaFoldDB" id="A0A850PBN6"/>
<keyword evidence="2" id="KW-0255">Endonuclease</keyword>
<evidence type="ECO:0000313" key="3">
    <source>
        <dbReference type="Proteomes" id="UP000585665"/>
    </source>
</evidence>
<keyword evidence="2" id="KW-0436">Ligase</keyword>
<accession>A0A850PBN6</accession>
<dbReference type="PANTHER" id="PTHR39323:SF1">
    <property type="entry name" value="BLR1149 PROTEIN"/>
    <property type="match status" value="1"/>
</dbReference>
<dbReference type="InterPro" id="IPR029052">
    <property type="entry name" value="Metallo-depent_PP-like"/>
</dbReference>
<organism evidence="2 3">
    <name type="scientific">Ameyamaea chiangmaiensis</name>
    <dbReference type="NCBI Taxonomy" id="442969"/>
    <lineage>
        <taxon>Bacteria</taxon>
        <taxon>Pseudomonadati</taxon>
        <taxon>Pseudomonadota</taxon>
        <taxon>Alphaproteobacteria</taxon>
        <taxon>Acetobacterales</taxon>
        <taxon>Acetobacteraceae</taxon>
        <taxon>Ameyamaea</taxon>
    </lineage>
</organism>
<protein>
    <submittedName>
        <fullName evidence="2">Ligase-associated DNA damage response endonuclease PdeM</fullName>
        <ecNumber evidence="2">3.1.-.-</ecNumber>
    </submittedName>
</protein>
<name>A0A850PBN6_9PROT</name>
<dbReference type="EC" id="3.1.-.-" evidence="2"/>
<evidence type="ECO:0000259" key="1">
    <source>
        <dbReference type="Pfam" id="PF00149"/>
    </source>
</evidence>
<dbReference type="InterPro" id="IPR026336">
    <property type="entry name" value="PdeM-like"/>
</dbReference>
<sequence>MTVGLNTGVAITLGGEAIVLLPQKALYWPAERLLVVADLHLEKATARRHTGVLLPPYDTRETLARLLSVVRDVRPETVLALGDSFHDAAAVGRLDVEARASLATLATLAQPVWLIGNHDPALPPTLPGTVVPFFARRSIGFVHEPSSAVIAPEVAGHLHPKARVRVGGHAVVRPCFVVGGGRVILPAFGAYTGGLDVTAPPIRSLFGGGGDLYVPGRDRLYRVPLMKT</sequence>
<comment type="caution">
    <text evidence="2">The sequence shown here is derived from an EMBL/GenBank/DDBJ whole genome shotgun (WGS) entry which is preliminary data.</text>
</comment>
<dbReference type="RefSeq" id="WP_176612919.1">
    <property type="nucleotide sequence ID" value="NZ_JABXXR010000022.1"/>
</dbReference>
<reference evidence="2 3" key="1">
    <citation type="submission" date="2020-06" db="EMBL/GenBank/DDBJ databases">
        <title>Description of novel acetic acid bacteria.</title>
        <authorList>
            <person name="Sombolestani A."/>
        </authorList>
    </citation>
    <scope>NUCLEOTIDE SEQUENCE [LARGE SCALE GENOMIC DNA]</scope>
    <source>
        <strain evidence="2 3">LMG 27010</strain>
    </source>
</reference>
<evidence type="ECO:0000313" key="2">
    <source>
        <dbReference type="EMBL" id="NVN39940.1"/>
    </source>
</evidence>
<keyword evidence="2" id="KW-0540">Nuclease</keyword>
<feature type="domain" description="Calcineurin-like phosphoesterase" evidence="1">
    <location>
        <begin position="32"/>
        <end position="122"/>
    </location>
</feature>
<dbReference type="Gene3D" id="3.60.21.10">
    <property type="match status" value="1"/>
</dbReference>
<keyword evidence="2" id="KW-0378">Hydrolase</keyword>
<dbReference type="SUPFAM" id="SSF56300">
    <property type="entry name" value="Metallo-dependent phosphatases"/>
    <property type="match status" value="1"/>
</dbReference>
<dbReference type="Proteomes" id="UP000585665">
    <property type="component" value="Unassembled WGS sequence"/>
</dbReference>
<dbReference type="Pfam" id="PF00149">
    <property type="entry name" value="Metallophos"/>
    <property type="match status" value="1"/>
</dbReference>
<dbReference type="InterPro" id="IPR024173">
    <property type="entry name" value="Pesterase_MJ0037-like"/>
</dbReference>
<dbReference type="PANTHER" id="PTHR39323">
    <property type="entry name" value="BLR1149 PROTEIN"/>
    <property type="match status" value="1"/>
</dbReference>
<dbReference type="GO" id="GO:0004519">
    <property type="term" value="F:endonuclease activity"/>
    <property type="evidence" value="ECO:0007669"/>
    <property type="project" value="UniProtKB-KW"/>
</dbReference>
<gene>
    <name evidence="2" type="primary">pdeM</name>
    <name evidence="2" type="ORF">HUK82_05105</name>
</gene>
<dbReference type="PIRSF" id="PIRSF000887">
    <property type="entry name" value="Pesterase_MJ0037"/>
    <property type="match status" value="1"/>
</dbReference>
<dbReference type="EMBL" id="JABXXR010000022">
    <property type="protein sequence ID" value="NVN39940.1"/>
    <property type="molecule type" value="Genomic_DNA"/>
</dbReference>
<proteinExistence type="predicted"/>
<dbReference type="GO" id="GO:0016787">
    <property type="term" value="F:hydrolase activity"/>
    <property type="evidence" value="ECO:0007669"/>
    <property type="project" value="UniProtKB-KW"/>
</dbReference>
<dbReference type="InterPro" id="IPR004843">
    <property type="entry name" value="Calcineurin-like_PHP"/>
</dbReference>